<name>A0A4S3JJM9_9EURO</name>
<sequence>MATPTTSLSYHDLAARAASFFKAVDARDIDGVLSHFAPNATFTVQTDHVTFTGVDEIRSMFDSFINNSRTLLHEIENTSVDEKARKVATEQRYIGELLDGTQNDMHNCNFFDIGPDGKFTRVIVWMAGRNPLNSA</sequence>
<dbReference type="OrthoDB" id="4223701at2759"/>
<dbReference type="EMBL" id="QUQM01000001">
    <property type="protein sequence ID" value="KAA8649530.1"/>
    <property type="molecule type" value="Genomic_DNA"/>
</dbReference>
<protein>
    <recommendedName>
        <fullName evidence="1">SnoaL-like domain-containing protein</fullName>
    </recommendedName>
</protein>
<dbReference type="RefSeq" id="XP_033428891.1">
    <property type="nucleotide sequence ID" value="XM_033566896.1"/>
</dbReference>
<proteinExistence type="predicted"/>
<feature type="domain" description="SnoaL-like" evidence="1">
    <location>
        <begin position="19"/>
        <end position="122"/>
    </location>
</feature>
<dbReference type="SUPFAM" id="SSF54427">
    <property type="entry name" value="NTF2-like"/>
    <property type="match status" value="1"/>
</dbReference>
<accession>A0A4S3JJM9</accession>
<dbReference type="Proteomes" id="UP000324241">
    <property type="component" value="Unassembled WGS sequence"/>
</dbReference>
<comment type="caution">
    <text evidence="3">The sequence shown here is derived from an EMBL/GenBank/DDBJ whole genome shotgun (WGS) entry which is preliminary data.</text>
</comment>
<dbReference type="EMBL" id="SOSA01000148">
    <property type="protein sequence ID" value="THC95663.1"/>
    <property type="molecule type" value="Genomic_DNA"/>
</dbReference>
<dbReference type="VEuPathDB" id="FungiDB:EYZ11_004876"/>
<evidence type="ECO:0000313" key="2">
    <source>
        <dbReference type="EMBL" id="KAA8649530.1"/>
    </source>
</evidence>
<gene>
    <name evidence="2" type="ORF">ATNIH1004_002201</name>
    <name evidence="3" type="ORF">EYZ11_004876</name>
</gene>
<reference evidence="2 5" key="2">
    <citation type="submission" date="2019-08" db="EMBL/GenBank/DDBJ databases">
        <title>The genome sequence of a newly discovered highly antifungal drug resistant Aspergillus species, Aspergillus tanneri NIH 1004.</title>
        <authorList>
            <person name="Mounaud S."/>
            <person name="Singh I."/>
            <person name="Joardar V."/>
            <person name="Pakala S."/>
            <person name="Pakala S."/>
            <person name="Venepally P."/>
            <person name="Chung J.K."/>
            <person name="Losada L."/>
            <person name="Nierman W.C."/>
        </authorList>
    </citation>
    <scope>NUCLEOTIDE SEQUENCE [LARGE SCALE GENOMIC DNA]</scope>
    <source>
        <strain evidence="2 5">NIH1004</strain>
    </source>
</reference>
<dbReference type="InterPro" id="IPR032710">
    <property type="entry name" value="NTF2-like_dom_sf"/>
</dbReference>
<dbReference type="Proteomes" id="UP000308092">
    <property type="component" value="Unassembled WGS sequence"/>
</dbReference>
<evidence type="ECO:0000259" key="1">
    <source>
        <dbReference type="Pfam" id="PF12680"/>
    </source>
</evidence>
<organism evidence="3 4">
    <name type="scientific">Aspergillus tanneri</name>
    <dbReference type="NCBI Taxonomy" id="1220188"/>
    <lineage>
        <taxon>Eukaryota</taxon>
        <taxon>Fungi</taxon>
        <taxon>Dikarya</taxon>
        <taxon>Ascomycota</taxon>
        <taxon>Pezizomycotina</taxon>
        <taxon>Eurotiomycetes</taxon>
        <taxon>Eurotiomycetidae</taxon>
        <taxon>Eurotiales</taxon>
        <taxon>Aspergillaceae</taxon>
        <taxon>Aspergillus</taxon>
        <taxon>Aspergillus subgen. Circumdati</taxon>
    </lineage>
</organism>
<dbReference type="Gene3D" id="3.10.450.50">
    <property type="match status" value="1"/>
</dbReference>
<dbReference type="Pfam" id="PF12680">
    <property type="entry name" value="SnoaL_2"/>
    <property type="match status" value="1"/>
</dbReference>
<reference evidence="3 4" key="1">
    <citation type="submission" date="2019-03" db="EMBL/GenBank/DDBJ databases">
        <title>The genome sequence of a newly discovered highly antifungal drug resistant Aspergillus species, Aspergillus tanneri NIH 1004.</title>
        <authorList>
            <person name="Mounaud S."/>
            <person name="Singh I."/>
            <person name="Joardar V."/>
            <person name="Pakala S."/>
            <person name="Pakala S."/>
            <person name="Venepally P."/>
            <person name="Hoover J."/>
            <person name="Nierman W."/>
            <person name="Chung J."/>
            <person name="Losada L."/>
        </authorList>
    </citation>
    <scope>NUCLEOTIDE SEQUENCE [LARGE SCALE GENOMIC DNA]</scope>
    <source>
        <strain evidence="3 4">NIH1004</strain>
    </source>
</reference>
<dbReference type="AlphaFoldDB" id="A0A4S3JJM9"/>
<evidence type="ECO:0000313" key="5">
    <source>
        <dbReference type="Proteomes" id="UP000324241"/>
    </source>
</evidence>
<evidence type="ECO:0000313" key="3">
    <source>
        <dbReference type="EMBL" id="THC95663.1"/>
    </source>
</evidence>
<dbReference type="GeneID" id="54324903"/>
<evidence type="ECO:0000313" key="4">
    <source>
        <dbReference type="Proteomes" id="UP000308092"/>
    </source>
</evidence>
<dbReference type="InterPro" id="IPR037401">
    <property type="entry name" value="SnoaL-like"/>
</dbReference>
<keyword evidence="4" id="KW-1185">Reference proteome</keyword>